<comment type="caution">
    <text evidence="1">The sequence shown here is derived from an EMBL/GenBank/DDBJ whole genome shotgun (WGS) entry which is preliminary data.</text>
</comment>
<accession>A0A9P1G1V7</accession>
<protein>
    <submittedName>
        <fullName evidence="1">Uncharacterized protein</fullName>
    </submittedName>
</protein>
<dbReference type="EMBL" id="CAMXCT030002208">
    <property type="protein sequence ID" value="CAL4783738.1"/>
    <property type="molecule type" value="Genomic_DNA"/>
</dbReference>
<organism evidence="1">
    <name type="scientific">Cladocopium goreaui</name>
    <dbReference type="NCBI Taxonomy" id="2562237"/>
    <lineage>
        <taxon>Eukaryota</taxon>
        <taxon>Sar</taxon>
        <taxon>Alveolata</taxon>
        <taxon>Dinophyceae</taxon>
        <taxon>Suessiales</taxon>
        <taxon>Symbiodiniaceae</taxon>
        <taxon>Cladocopium</taxon>
    </lineage>
</organism>
<feature type="non-terminal residue" evidence="1">
    <location>
        <position position="148"/>
    </location>
</feature>
<dbReference type="EMBL" id="CAMXCT010002208">
    <property type="protein sequence ID" value="CAI3996426.1"/>
    <property type="molecule type" value="Genomic_DNA"/>
</dbReference>
<keyword evidence="3" id="KW-1185">Reference proteome</keyword>
<dbReference type="AlphaFoldDB" id="A0A9P1G1V7"/>
<dbReference type="EMBL" id="CAMXCT020002208">
    <property type="protein sequence ID" value="CAL1149801.1"/>
    <property type="molecule type" value="Genomic_DNA"/>
</dbReference>
<name>A0A9P1G1V7_9DINO</name>
<proteinExistence type="predicted"/>
<dbReference type="Proteomes" id="UP001152797">
    <property type="component" value="Unassembled WGS sequence"/>
</dbReference>
<sequence length="148" mass="16531">EPSHFAHEFSLQLAALLGKEPVEDWVAQKLEAALQLQQAQVWALIKGCSAICPCCGSKCDRTDKHTAHRCSHHLLPAFNGWRVAGTCEAALDACRSSKNHEAPKRSDYSDHLFPNLQEYLQAEHPEWLPFPKEEHGAASKGAREEAEY</sequence>
<dbReference type="OrthoDB" id="10039443at2759"/>
<reference evidence="2" key="2">
    <citation type="submission" date="2024-04" db="EMBL/GenBank/DDBJ databases">
        <authorList>
            <person name="Chen Y."/>
            <person name="Shah S."/>
            <person name="Dougan E. K."/>
            <person name="Thang M."/>
            <person name="Chan C."/>
        </authorList>
    </citation>
    <scope>NUCLEOTIDE SEQUENCE [LARGE SCALE GENOMIC DNA]</scope>
</reference>
<gene>
    <name evidence="1" type="ORF">C1SCF055_LOCUS22904</name>
</gene>
<evidence type="ECO:0000313" key="2">
    <source>
        <dbReference type="EMBL" id="CAL1149801.1"/>
    </source>
</evidence>
<evidence type="ECO:0000313" key="1">
    <source>
        <dbReference type="EMBL" id="CAI3996426.1"/>
    </source>
</evidence>
<evidence type="ECO:0000313" key="3">
    <source>
        <dbReference type="Proteomes" id="UP001152797"/>
    </source>
</evidence>
<reference evidence="1" key="1">
    <citation type="submission" date="2022-10" db="EMBL/GenBank/DDBJ databases">
        <authorList>
            <person name="Chen Y."/>
            <person name="Dougan E. K."/>
            <person name="Chan C."/>
            <person name="Rhodes N."/>
            <person name="Thang M."/>
        </authorList>
    </citation>
    <scope>NUCLEOTIDE SEQUENCE</scope>
</reference>